<feature type="domain" description="TLDc" evidence="1">
    <location>
        <begin position="3"/>
        <end position="75"/>
    </location>
</feature>
<dbReference type="EMBL" id="CAJOBI010124701">
    <property type="protein sequence ID" value="CAF4695446.1"/>
    <property type="molecule type" value="Genomic_DNA"/>
</dbReference>
<gene>
    <name evidence="2" type="ORF">SMN809_LOCUS42837</name>
</gene>
<sequence>FDSTTASHSDFAYLWSLIPSRLTEFQPERIYSSNIHGRRLQTLYDHVEFHEYCLIIIRNEHQQIFGAFCSGQLANRTKTR</sequence>
<dbReference type="PANTHER" id="PTHR23354">
    <property type="entry name" value="NUCLEOLAR PROTEIN 7/ESTROGEN RECEPTOR COACTIVATOR-RELATED"/>
    <property type="match status" value="1"/>
</dbReference>
<evidence type="ECO:0000313" key="3">
    <source>
        <dbReference type="Proteomes" id="UP000676336"/>
    </source>
</evidence>
<dbReference type="InterPro" id="IPR006571">
    <property type="entry name" value="TLDc_dom"/>
</dbReference>
<dbReference type="PANTHER" id="PTHR23354:SF122">
    <property type="entry name" value="GTPASE-ACTIVATING PROTEIN SKYWALKER"/>
    <property type="match status" value="1"/>
</dbReference>
<feature type="non-terminal residue" evidence="2">
    <location>
        <position position="1"/>
    </location>
</feature>
<dbReference type="Proteomes" id="UP000676336">
    <property type="component" value="Unassembled WGS sequence"/>
</dbReference>
<feature type="non-terminal residue" evidence="2">
    <location>
        <position position="80"/>
    </location>
</feature>
<dbReference type="AlphaFoldDB" id="A0A8S3ACK8"/>
<accession>A0A8S3ACK8</accession>
<dbReference type="Pfam" id="PF07534">
    <property type="entry name" value="TLD"/>
    <property type="match status" value="1"/>
</dbReference>
<organism evidence="2 3">
    <name type="scientific">Rotaria magnacalcarata</name>
    <dbReference type="NCBI Taxonomy" id="392030"/>
    <lineage>
        <taxon>Eukaryota</taxon>
        <taxon>Metazoa</taxon>
        <taxon>Spiralia</taxon>
        <taxon>Gnathifera</taxon>
        <taxon>Rotifera</taxon>
        <taxon>Eurotatoria</taxon>
        <taxon>Bdelloidea</taxon>
        <taxon>Philodinida</taxon>
        <taxon>Philodinidae</taxon>
        <taxon>Rotaria</taxon>
    </lineage>
</organism>
<protein>
    <recommendedName>
        <fullName evidence="1">TLDc domain-containing protein</fullName>
    </recommendedName>
</protein>
<reference evidence="2" key="1">
    <citation type="submission" date="2021-02" db="EMBL/GenBank/DDBJ databases">
        <authorList>
            <person name="Nowell W R."/>
        </authorList>
    </citation>
    <scope>NUCLEOTIDE SEQUENCE</scope>
</reference>
<name>A0A8S3ACK8_9BILA</name>
<comment type="caution">
    <text evidence="2">The sequence shown here is derived from an EMBL/GenBank/DDBJ whole genome shotgun (WGS) entry which is preliminary data.</text>
</comment>
<evidence type="ECO:0000259" key="1">
    <source>
        <dbReference type="Pfam" id="PF07534"/>
    </source>
</evidence>
<proteinExistence type="predicted"/>
<evidence type="ECO:0000313" key="2">
    <source>
        <dbReference type="EMBL" id="CAF4695446.1"/>
    </source>
</evidence>